<gene>
    <name evidence="2" type="primary">LOC107326484</name>
</gene>
<dbReference type="GeneID" id="107326484"/>
<dbReference type="GO" id="GO:0005829">
    <property type="term" value="C:cytosol"/>
    <property type="evidence" value="ECO:0007669"/>
    <property type="project" value="TreeGrafter"/>
</dbReference>
<dbReference type="GO" id="GO:0009263">
    <property type="term" value="P:deoxyribonucleotide biosynthetic process"/>
    <property type="evidence" value="ECO:0007669"/>
    <property type="project" value="InterPro"/>
</dbReference>
<reference evidence="2" key="1">
    <citation type="submission" date="2025-08" db="UniProtKB">
        <authorList>
            <consortium name="RefSeq"/>
        </authorList>
    </citation>
    <scope>IDENTIFICATION</scope>
    <source>
        <tissue evidence="2">Liver</tissue>
    </source>
</reference>
<evidence type="ECO:0000313" key="1">
    <source>
        <dbReference type="Proteomes" id="UP000695026"/>
    </source>
</evidence>
<dbReference type="OMA" id="YIGLNID"/>
<evidence type="ECO:0000313" key="2">
    <source>
        <dbReference type="RefSeq" id="XP_015745936.1"/>
    </source>
</evidence>
<dbReference type="OrthoDB" id="9880217at2759"/>
<name>A0A9F3QTN0_PYTBI</name>
<dbReference type="InterPro" id="IPR000358">
    <property type="entry name" value="RNR_small_fam"/>
</dbReference>
<keyword evidence="1" id="KW-1185">Reference proteome</keyword>
<dbReference type="GO" id="GO:0004748">
    <property type="term" value="F:ribonucleoside-diphosphate reductase activity, thioredoxin disulfide as acceptor"/>
    <property type="evidence" value="ECO:0007669"/>
    <property type="project" value="TreeGrafter"/>
</dbReference>
<dbReference type="Proteomes" id="UP000695026">
    <property type="component" value="Unplaced"/>
</dbReference>
<proteinExistence type="predicted"/>
<organism evidence="1 2">
    <name type="scientific">Python bivittatus</name>
    <name type="common">Burmese python</name>
    <name type="synonym">Python molurus bivittatus</name>
    <dbReference type="NCBI Taxonomy" id="176946"/>
    <lineage>
        <taxon>Eukaryota</taxon>
        <taxon>Metazoa</taxon>
        <taxon>Chordata</taxon>
        <taxon>Craniata</taxon>
        <taxon>Vertebrata</taxon>
        <taxon>Euteleostomi</taxon>
        <taxon>Lepidosauria</taxon>
        <taxon>Squamata</taxon>
        <taxon>Bifurcata</taxon>
        <taxon>Unidentata</taxon>
        <taxon>Episquamata</taxon>
        <taxon>Toxicofera</taxon>
        <taxon>Serpentes</taxon>
        <taxon>Henophidia</taxon>
        <taxon>Pythonidae</taxon>
        <taxon>Python</taxon>
    </lineage>
</organism>
<dbReference type="AlphaFoldDB" id="A0A9F3QTN0"/>
<accession>A0A9F3QTN0</accession>
<protein>
    <submittedName>
        <fullName evidence="2">Uncharacterized protein F54H12.2-like</fullName>
    </submittedName>
</protein>
<dbReference type="KEGG" id="pbi:107326484"/>
<sequence>MAFIHETSEECMKSELDLFQLAPTQTSIENSMYVEIPPLSALSPDAPLEFFITGHGEHYMDLNSTLLYMSCKIVKADGTDIDDGARVVLVNYPIASLFNQLDVTLGDHLITQNHHCYSYRAIIELILNFSGDALETQFIAGGVYKDDSTLMESTLLTPADGNENYKVQLLSASLFVKRVKVAPGVRLGHAEALLSSSAKYPIDRVGMKVYSIPAGSLVCNQENLFLGQLPKQLVIGFVDNASFSRDYERNPFNFQHCNVNFCALYCDGEQIPAKPLQPDYEHDIYVREYMLMVQASGKGMKDRPLLISQEEFSHLYCFDLSPDQGCSEHYSLIRNVNLRAEIRFAQPLPNTINMILYAIFENLIEINPTRNVLFDYM</sequence>
<dbReference type="PANTHER" id="PTHR23409">
    <property type="entry name" value="RIBONUCLEOSIDE-DIPHOSPHATE REDUCTASE SMALL CHAIN"/>
    <property type="match status" value="1"/>
</dbReference>
<dbReference type="RefSeq" id="XP_015745936.1">
    <property type="nucleotide sequence ID" value="XM_015890450.1"/>
</dbReference>
<dbReference type="PANTHER" id="PTHR23409:SF21">
    <property type="entry name" value="CAPSID PROTEIN"/>
    <property type="match status" value="1"/>
</dbReference>